<keyword evidence="3" id="KW-0269">Exonuclease</keyword>
<feature type="binding site" evidence="3">
    <location>
        <begin position="218"/>
        <end position="225"/>
    </location>
    <ligand>
        <name>ATP</name>
        <dbReference type="ChEBI" id="CHEBI:30616"/>
    </ligand>
</feature>
<organism evidence="6 7">
    <name type="scientific">Thalassotalea marina</name>
    <dbReference type="NCBI Taxonomy" id="1673741"/>
    <lineage>
        <taxon>Bacteria</taxon>
        <taxon>Pseudomonadati</taxon>
        <taxon>Pseudomonadota</taxon>
        <taxon>Gammaproteobacteria</taxon>
        <taxon>Alteromonadales</taxon>
        <taxon>Colwelliaceae</taxon>
        <taxon>Thalassotalea</taxon>
    </lineage>
</organism>
<evidence type="ECO:0000259" key="4">
    <source>
        <dbReference type="Pfam" id="PF13538"/>
    </source>
</evidence>
<keyword evidence="2 3" id="KW-0067">ATP-binding</keyword>
<comment type="function">
    <text evidence="3">A helicase/nuclease that prepares dsDNA breaks (DSB) for recombinational DNA repair. Binds to DSBs and unwinds DNA via a highly rapid and processive ATP-dependent bidirectional helicase activity. Unwinds dsDNA until it encounters a Chi (crossover hotspot instigator) sequence from the 3' direction. Cuts ssDNA a few nucleotides 3' to the Chi site. The properties and activities of the enzyme are changed at Chi. The Chi-altered holoenzyme produces a long 3'-ssDNA overhang and facilitates RecA-binding to the ssDNA for homologous DNA recombination and repair. Holoenzyme degrades any linearized DNA that is unable to undergo homologous recombination. In the holoenzyme this subunit has ssDNA-dependent ATPase and 5'-3' helicase activity. When added to pre-assembled RecBC greatly stimulates nuclease activity and augments holoenzyme processivity. Negatively regulates the RecA-loading ability of RecBCD.</text>
</comment>
<name>A0A919BI33_9GAMM</name>
<dbReference type="HAMAP" id="MF_01487">
    <property type="entry name" value="RecD"/>
    <property type="match status" value="1"/>
</dbReference>
<dbReference type="InterPro" id="IPR027785">
    <property type="entry name" value="UvrD-like_helicase_C"/>
</dbReference>
<dbReference type="NCBIfam" id="TIGR01447">
    <property type="entry name" value="recD"/>
    <property type="match status" value="1"/>
</dbReference>
<dbReference type="RefSeq" id="WP_189770111.1">
    <property type="nucleotide sequence ID" value="NZ_BNCK01000004.1"/>
</dbReference>
<dbReference type="GO" id="GO:0017116">
    <property type="term" value="F:single-stranded DNA helicase activity"/>
    <property type="evidence" value="ECO:0007669"/>
    <property type="project" value="TreeGrafter"/>
</dbReference>
<feature type="domain" description="RecBCD enzyme subunit RecD N-terminal" evidence="5">
    <location>
        <begin position="60"/>
        <end position="143"/>
    </location>
</feature>
<dbReference type="Pfam" id="PF13245">
    <property type="entry name" value="AAA_19"/>
    <property type="match status" value="1"/>
</dbReference>
<evidence type="ECO:0000313" key="7">
    <source>
        <dbReference type="Proteomes" id="UP000623842"/>
    </source>
</evidence>
<accession>A0A919BI33</accession>
<keyword evidence="3" id="KW-0347">Helicase</keyword>
<sequence length="641" mass="71167">MTNAVDVVVEPNKSAQVYLPYSTFAEAQAKLFGIEAIDFFLAKSLLPTVVKRFDANNVINDADQAQLFHLIVELNRLLRAGHTCLPISEIASQCVCRKNDVFGNITHQGFYFDNAERLNALLLQVAQIEQAKLPLVLSNGSLYLRRYYTFEQEVIGFLKAKNQQFTLPSGQELACYQNIVSTLFPETASEHSSTQADIDWQQVAVANAINKTFTVIAGGPGTGKTYTVTKLLAALAMLADDNLIIKLVAPTGKAAQRLSESIANALLGFKGIIDQNILDKIPTTAQTLHRLLGVIPNQVNFKHDQHNLLKLDVLLVDEVSMVDLPMMARLFRALPPHCKIIMLGDAQQLPSVAAGSVLADLTPSTTAKFSQQNANYLAKTTSFQSFPVSKKEPLDYLTYLTFSRRFAGDGGIGQLSKLVIAGQSEQSWQLVQHGQLNVEHELNFISPDDQEGMLELAYQRYSAVCTAENLPQAFSLLVEFRVLCAMRVGEAGVEQINAALEQRMSPFNARLYHGKPIMITTNDYGLDLYNGDIGLIWRNEEDQLMAYFEQPDGSFRALLPSRLPAFETVYAMTIHKTQGSEFSHVVMVLPQTSDSQLLTRELIYTGITRAKKNFSLMSNRSVWNQAVEAQVKRFSGIKDIN</sequence>
<protein>
    <recommendedName>
        <fullName evidence="3">RecBCD enzyme subunit RecD</fullName>
        <ecNumber evidence="3">5.6.2.3</ecNumber>
    </recommendedName>
    <alternativeName>
        <fullName evidence="3">DNA 5'-3' helicase subunit RecD</fullName>
    </alternativeName>
    <alternativeName>
        <fullName evidence="3">Exonuclease V subunit RecD</fullName>
        <shortName evidence="3">ExoV subunit RecD</shortName>
    </alternativeName>
    <alternativeName>
        <fullName evidence="3">Helicase/nuclease RecBCD subunit RecD</fullName>
    </alternativeName>
</protein>
<keyword evidence="1 3" id="KW-0547">Nucleotide-binding</keyword>
<dbReference type="InterPro" id="IPR050534">
    <property type="entry name" value="Coronavir_polyprotein_1ab"/>
</dbReference>
<dbReference type="InterPro" id="IPR006344">
    <property type="entry name" value="RecD"/>
</dbReference>
<dbReference type="AlphaFoldDB" id="A0A919BI33"/>
<comment type="miscellaneous">
    <text evidence="3">In the RecBCD complex, RecB has a slow 3'-5' helicase, an exonuclease activity and loads RecA onto ssDNA, RecD has a fast 5'-3' helicase activity, while RecC stimulates the ATPase and processivity of the RecB helicase and contributes to recognition of the Chi site.</text>
</comment>
<dbReference type="EC" id="5.6.2.3" evidence="3"/>
<dbReference type="GO" id="GO:0008854">
    <property type="term" value="F:exodeoxyribonuclease V activity"/>
    <property type="evidence" value="ECO:0007669"/>
    <property type="project" value="InterPro"/>
</dbReference>
<evidence type="ECO:0000313" key="6">
    <source>
        <dbReference type="EMBL" id="GHF92564.1"/>
    </source>
</evidence>
<reference evidence="6" key="2">
    <citation type="submission" date="2020-09" db="EMBL/GenBank/DDBJ databases">
        <authorList>
            <person name="Sun Q."/>
            <person name="Kim S."/>
        </authorList>
    </citation>
    <scope>NUCLEOTIDE SEQUENCE</scope>
    <source>
        <strain evidence="6">KCTC 42731</strain>
    </source>
</reference>
<keyword evidence="3" id="KW-0413">Isomerase</keyword>
<dbReference type="PANTHER" id="PTHR43788">
    <property type="entry name" value="DNA2/NAM7 HELICASE FAMILY MEMBER"/>
    <property type="match status" value="1"/>
</dbReference>
<dbReference type="EMBL" id="BNCK01000004">
    <property type="protein sequence ID" value="GHF92564.1"/>
    <property type="molecule type" value="Genomic_DNA"/>
</dbReference>
<keyword evidence="7" id="KW-1185">Reference proteome</keyword>
<reference evidence="6" key="1">
    <citation type="journal article" date="2014" name="Int. J. Syst. Evol. Microbiol.">
        <title>Complete genome sequence of Corynebacterium casei LMG S-19264T (=DSM 44701T), isolated from a smear-ripened cheese.</title>
        <authorList>
            <consortium name="US DOE Joint Genome Institute (JGI-PGF)"/>
            <person name="Walter F."/>
            <person name="Albersmeier A."/>
            <person name="Kalinowski J."/>
            <person name="Ruckert C."/>
        </authorList>
    </citation>
    <scope>NUCLEOTIDE SEQUENCE</scope>
    <source>
        <strain evidence="6">KCTC 42731</strain>
    </source>
</reference>
<keyword evidence="3" id="KW-0234">DNA repair</keyword>
<dbReference type="Gene3D" id="3.40.50.300">
    <property type="entry name" value="P-loop containing nucleotide triphosphate hydrolases"/>
    <property type="match status" value="3"/>
</dbReference>
<dbReference type="GO" id="GO:0043139">
    <property type="term" value="F:5'-3' DNA helicase activity"/>
    <property type="evidence" value="ECO:0007669"/>
    <property type="project" value="UniProtKB-UniRule"/>
</dbReference>
<dbReference type="GO" id="GO:0009338">
    <property type="term" value="C:exodeoxyribonuclease V complex"/>
    <property type="evidence" value="ECO:0007669"/>
    <property type="project" value="InterPro"/>
</dbReference>
<evidence type="ECO:0000256" key="3">
    <source>
        <dbReference type="HAMAP-Rule" id="MF_01487"/>
    </source>
</evidence>
<comment type="catalytic activity">
    <reaction evidence="3">
        <text>ATP + H2O = ADP + phosphate + H(+)</text>
        <dbReference type="Rhea" id="RHEA:13065"/>
        <dbReference type="ChEBI" id="CHEBI:15377"/>
        <dbReference type="ChEBI" id="CHEBI:15378"/>
        <dbReference type="ChEBI" id="CHEBI:30616"/>
        <dbReference type="ChEBI" id="CHEBI:43474"/>
        <dbReference type="ChEBI" id="CHEBI:456216"/>
        <dbReference type="EC" id="5.6.2.3"/>
    </reaction>
</comment>
<comment type="similarity">
    <text evidence="3">Belongs to the RecD family.</text>
</comment>
<dbReference type="Pfam" id="PF21185">
    <property type="entry name" value="RecD_N"/>
    <property type="match status" value="1"/>
</dbReference>
<dbReference type="InterPro" id="IPR027417">
    <property type="entry name" value="P-loop_NTPase"/>
</dbReference>
<gene>
    <name evidence="3 6" type="primary">recD</name>
    <name evidence="6" type="ORF">GCM10017161_20900</name>
</gene>
<keyword evidence="3" id="KW-0540">Nuclease</keyword>
<comment type="subunit">
    <text evidence="3">Heterotrimer of RecB, RecC and RecD. All subunits contribute to DNA-binding.</text>
</comment>
<keyword evidence="3" id="KW-0227">DNA damage</keyword>
<feature type="domain" description="UvrD-like helicase C-terminal" evidence="4">
    <location>
        <begin position="569"/>
        <end position="613"/>
    </location>
</feature>
<comment type="caution">
    <text evidence="6">The sequence shown here is derived from an EMBL/GenBank/DDBJ whole genome shotgun (WGS) entry which is preliminary data.</text>
</comment>
<keyword evidence="3" id="KW-0378">Hydrolase</keyword>
<evidence type="ECO:0000259" key="5">
    <source>
        <dbReference type="Pfam" id="PF21185"/>
    </source>
</evidence>
<evidence type="ECO:0000256" key="2">
    <source>
        <dbReference type="ARBA" id="ARBA00022840"/>
    </source>
</evidence>
<dbReference type="GO" id="GO:0003677">
    <property type="term" value="F:DNA binding"/>
    <property type="evidence" value="ECO:0007669"/>
    <property type="project" value="UniProtKB-UniRule"/>
</dbReference>
<dbReference type="Pfam" id="PF13538">
    <property type="entry name" value="UvrD_C_2"/>
    <property type="match status" value="1"/>
</dbReference>
<dbReference type="Proteomes" id="UP000623842">
    <property type="component" value="Unassembled WGS sequence"/>
</dbReference>
<keyword evidence="3" id="KW-0238">DNA-binding</keyword>
<dbReference type="InterPro" id="IPR049550">
    <property type="entry name" value="RecD_N"/>
</dbReference>
<dbReference type="GO" id="GO:0005524">
    <property type="term" value="F:ATP binding"/>
    <property type="evidence" value="ECO:0007669"/>
    <property type="project" value="UniProtKB-UniRule"/>
</dbReference>
<dbReference type="SUPFAM" id="SSF52540">
    <property type="entry name" value="P-loop containing nucleoside triphosphate hydrolases"/>
    <property type="match status" value="1"/>
</dbReference>
<proteinExistence type="inferred from homology"/>
<evidence type="ECO:0000256" key="1">
    <source>
        <dbReference type="ARBA" id="ARBA00022741"/>
    </source>
</evidence>
<dbReference type="PANTHER" id="PTHR43788:SF6">
    <property type="entry name" value="DNA HELICASE B"/>
    <property type="match status" value="1"/>
</dbReference>
<dbReference type="CDD" id="cd18809">
    <property type="entry name" value="SF1_C_RecD"/>
    <property type="match status" value="1"/>
</dbReference>
<dbReference type="GO" id="GO:0000724">
    <property type="term" value="P:double-strand break repair via homologous recombination"/>
    <property type="evidence" value="ECO:0007669"/>
    <property type="project" value="UniProtKB-UniRule"/>
</dbReference>
<dbReference type="CDD" id="cd17933">
    <property type="entry name" value="DEXSc_RecD-like"/>
    <property type="match status" value="1"/>
</dbReference>